<dbReference type="Pfam" id="PF00084">
    <property type="entry name" value="Sushi"/>
    <property type="match status" value="1"/>
</dbReference>
<evidence type="ECO:0000256" key="3">
    <source>
        <dbReference type="ARBA" id="ARBA00023157"/>
    </source>
</evidence>
<dbReference type="PANTHER" id="PTHR13802:SF52">
    <property type="entry name" value="MUCIN-4"/>
    <property type="match status" value="1"/>
</dbReference>
<dbReference type="EMBL" id="JAVRJZ010000007">
    <property type="protein sequence ID" value="KAK2720563.1"/>
    <property type="molecule type" value="Genomic_DNA"/>
</dbReference>
<evidence type="ECO:0000259" key="8">
    <source>
        <dbReference type="PROSITE" id="PS50923"/>
    </source>
</evidence>
<dbReference type="InterPro" id="IPR051495">
    <property type="entry name" value="Epithelial_Barrier/Signaling"/>
</dbReference>
<evidence type="ECO:0000259" key="10">
    <source>
        <dbReference type="PROSITE" id="PS51233"/>
    </source>
</evidence>
<keyword evidence="4" id="KW-0768">Sushi</keyword>
<keyword evidence="2 6" id="KW-0472">Membrane</keyword>
<dbReference type="PROSITE" id="PS50923">
    <property type="entry name" value="SUSHI"/>
    <property type="match status" value="1"/>
</dbReference>
<dbReference type="Pfam" id="PF06119">
    <property type="entry name" value="NIDO"/>
    <property type="match status" value="1"/>
</dbReference>
<dbReference type="SUPFAM" id="SSF81296">
    <property type="entry name" value="E set domains"/>
    <property type="match status" value="1"/>
</dbReference>
<dbReference type="GO" id="GO:0016020">
    <property type="term" value="C:membrane"/>
    <property type="evidence" value="ECO:0007669"/>
    <property type="project" value="UniProtKB-SubCell"/>
</dbReference>
<evidence type="ECO:0000256" key="4">
    <source>
        <dbReference type="PROSITE-ProRule" id="PRU00302"/>
    </source>
</evidence>
<dbReference type="SMART" id="SM00032">
    <property type="entry name" value="CCP"/>
    <property type="match status" value="1"/>
</dbReference>
<feature type="domain" description="Sushi" evidence="8">
    <location>
        <begin position="769"/>
        <end position="829"/>
    </location>
</feature>
<dbReference type="InterPro" id="IPR035976">
    <property type="entry name" value="Sushi/SCR/CCP_sf"/>
</dbReference>
<dbReference type="InterPro" id="IPR001846">
    <property type="entry name" value="VWF_type-D"/>
</dbReference>
<evidence type="ECO:0000256" key="6">
    <source>
        <dbReference type="SAM" id="Phobius"/>
    </source>
</evidence>
<protein>
    <recommendedName>
        <fullName evidence="13">Sushi domain-containing protein</fullName>
    </recommendedName>
</protein>
<feature type="domain" description="NIDO" evidence="9">
    <location>
        <begin position="170"/>
        <end position="346"/>
    </location>
</feature>
<evidence type="ECO:0008006" key="13">
    <source>
        <dbReference type="Google" id="ProtNLM"/>
    </source>
</evidence>
<evidence type="ECO:0000256" key="7">
    <source>
        <dbReference type="SAM" id="SignalP"/>
    </source>
</evidence>
<dbReference type="SUPFAM" id="SSF57535">
    <property type="entry name" value="Complement control module/SCR domain"/>
    <property type="match status" value="1"/>
</dbReference>
<dbReference type="Proteomes" id="UP001187531">
    <property type="component" value="Unassembled WGS sequence"/>
</dbReference>
<keyword evidence="6" id="KW-0812">Transmembrane</keyword>
<keyword evidence="7" id="KW-0732">Signal</keyword>
<dbReference type="InterPro" id="IPR003886">
    <property type="entry name" value="NIDO_dom"/>
</dbReference>
<comment type="subcellular location">
    <subcellularLocation>
        <location evidence="1">Membrane</location>
    </subcellularLocation>
</comment>
<dbReference type="GO" id="GO:0007160">
    <property type="term" value="P:cell-matrix adhesion"/>
    <property type="evidence" value="ECO:0007669"/>
    <property type="project" value="InterPro"/>
</dbReference>
<organism evidence="11 12">
    <name type="scientific">Artemia franciscana</name>
    <name type="common">Brine shrimp</name>
    <name type="synonym">Artemia sanfranciscana</name>
    <dbReference type="NCBI Taxonomy" id="6661"/>
    <lineage>
        <taxon>Eukaryota</taxon>
        <taxon>Metazoa</taxon>
        <taxon>Ecdysozoa</taxon>
        <taxon>Arthropoda</taxon>
        <taxon>Crustacea</taxon>
        <taxon>Branchiopoda</taxon>
        <taxon>Anostraca</taxon>
        <taxon>Artemiidae</taxon>
        <taxon>Artemia</taxon>
    </lineage>
</organism>
<feature type="transmembrane region" description="Helical" evidence="6">
    <location>
        <begin position="840"/>
        <end position="863"/>
    </location>
</feature>
<sequence>MGRIHKLIAATLCLLCFKSFTVDKCVAEAQDIELEAESVDVEKLYENDYDPMKSRIAPKAVPARQVASQSYYISPQRLEQIRAELLYPYFDTDQFRGSGDLQTNINSNNAQLHKNLGFLLPFFGFGFNYTIISLHGHLSFSDGMDYFPAPPLKFPNINWPKENDPSFIAPFYSRCKIGTIGEGESDLKESGVYFRLERDLPGRMDQFGVELRERLKWDIREAMIGAESFIPKHTIIATWKNVTFAGGLPQAIKTTNTFQAVITTDEVRTFAMFNYGYMGWTTHTEAGGDTLTGQGGVPAFVGFNAGNGTRAFQYIPYSQDMRIRDLPWKGWANDKPGRHVFRIDEKVYSGNCFDDESVYKSAPLIFAPESANMMGGILVNVTGPCFTPDKRIMCRFDTQEVVGRYVGPNRAVCVMPRVYAAGYIDLAISIDGGQYAWKGRFYVDASSDGCAYYRFERRASQDCVGYQPPGAAAVFGDPHFFTFDNLTYTFNGKGEYVLVRSDDERHKIDIQGRFEAVEENMYGSARATVLTAVAAKENSSVPVEVRIRQPYAQWRYRLDVIVDYQPVYFDSHNRRVQNFKGVTVYTPANILNQSHVIIMFSSGAGVEIVENQRHMSARVYLPITFVNHTRGLFGNWSFEHNDDLMLPDASFSVMTDVNNLELLHDNFGMLWNVDDKYHPDKGRSLFFHENDRSSNFYYDATFRPVFFSKPPLPINITSFNSTDIEQTCGTSYQCYYDYAVTLNRQYGTYAKYYFDDIVNIRSKNLRTVISCGNLPVPQNGRKSSFEFTVGTIVKIDCDPGYVLVGEDRRYCWPNGEWSWTSFGAAECVPEGYYYSNQAGIIAGIILAVIVPMCLICGWFICCVRKENNKRSLKLNDRKSKISRATAPTLTRETRKNSISSSDSAIL</sequence>
<evidence type="ECO:0000256" key="2">
    <source>
        <dbReference type="ARBA" id="ARBA00023136"/>
    </source>
</evidence>
<dbReference type="PROSITE" id="PS51233">
    <property type="entry name" value="VWFD"/>
    <property type="match status" value="1"/>
</dbReference>
<keyword evidence="3" id="KW-1015">Disulfide bond</keyword>
<dbReference type="InterPro" id="IPR000436">
    <property type="entry name" value="Sushi_SCR_CCP_dom"/>
</dbReference>
<feature type="domain" description="VWFD" evidence="10">
    <location>
        <begin position="470"/>
        <end position="679"/>
    </location>
</feature>
<dbReference type="SMART" id="SM00216">
    <property type="entry name" value="VWD"/>
    <property type="match status" value="1"/>
</dbReference>
<gene>
    <name evidence="11" type="ORF">QYM36_004442</name>
</gene>
<evidence type="ECO:0000256" key="1">
    <source>
        <dbReference type="ARBA" id="ARBA00004370"/>
    </source>
</evidence>
<dbReference type="AlphaFoldDB" id="A0AA88I0C6"/>
<keyword evidence="12" id="KW-1185">Reference proteome</keyword>
<comment type="caution">
    <text evidence="11">The sequence shown here is derived from an EMBL/GenBank/DDBJ whole genome shotgun (WGS) entry which is preliminary data.</text>
</comment>
<proteinExistence type="predicted"/>
<dbReference type="PANTHER" id="PTHR13802">
    <property type="entry name" value="MUCIN 4-RELATED"/>
    <property type="match status" value="1"/>
</dbReference>
<name>A0AA88I0C6_ARTSF</name>
<dbReference type="Gene3D" id="2.60.40.10">
    <property type="entry name" value="Immunoglobulins"/>
    <property type="match status" value="1"/>
</dbReference>
<dbReference type="CDD" id="cd00033">
    <property type="entry name" value="CCP"/>
    <property type="match status" value="1"/>
</dbReference>
<dbReference type="SMART" id="SM00539">
    <property type="entry name" value="NIDO"/>
    <property type="match status" value="1"/>
</dbReference>
<feature type="signal peptide" evidence="7">
    <location>
        <begin position="1"/>
        <end position="27"/>
    </location>
</feature>
<evidence type="ECO:0000259" key="9">
    <source>
        <dbReference type="PROSITE" id="PS51220"/>
    </source>
</evidence>
<dbReference type="InterPro" id="IPR014756">
    <property type="entry name" value="Ig_E-set"/>
</dbReference>
<feature type="region of interest" description="Disordered" evidence="5">
    <location>
        <begin position="885"/>
        <end position="906"/>
    </location>
</feature>
<evidence type="ECO:0000313" key="12">
    <source>
        <dbReference type="Proteomes" id="UP001187531"/>
    </source>
</evidence>
<accession>A0AA88I0C6</accession>
<feature type="chain" id="PRO_5041707759" description="Sushi domain-containing protein" evidence="7">
    <location>
        <begin position="28"/>
        <end position="906"/>
    </location>
</feature>
<dbReference type="Pfam" id="PF00094">
    <property type="entry name" value="VWD"/>
    <property type="match status" value="1"/>
</dbReference>
<evidence type="ECO:0000256" key="5">
    <source>
        <dbReference type="SAM" id="MobiDB-lite"/>
    </source>
</evidence>
<comment type="caution">
    <text evidence="4">Lacks conserved residue(s) required for the propagation of feature annotation.</text>
</comment>
<dbReference type="InterPro" id="IPR013783">
    <property type="entry name" value="Ig-like_fold"/>
</dbReference>
<dbReference type="PROSITE" id="PS51220">
    <property type="entry name" value="NIDO"/>
    <property type="match status" value="1"/>
</dbReference>
<dbReference type="Gene3D" id="2.10.70.10">
    <property type="entry name" value="Complement Module, domain 1"/>
    <property type="match status" value="1"/>
</dbReference>
<reference evidence="11" key="1">
    <citation type="submission" date="2023-07" db="EMBL/GenBank/DDBJ databases">
        <title>Chromosome-level genome assembly of Artemia franciscana.</title>
        <authorList>
            <person name="Jo E."/>
        </authorList>
    </citation>
    <scope>NUCLEOTIDE SEQUENCE</scope>
    <source>
        <tissue evidence="11">Whole body</tissue>
    </source>
</reference>
<evidence type="ECO:0000313" key="11">
    <source>
        <dbReference type="EMBL" id="KAK2720563.1"/>
    </source>
</evidence>
<keyword evidence="6" id="KW-1133">Transmembrane helix</keyword>